<proteinExistence type="predicted"/>
<dbReference type="SUPFAM" id="SSF49493">
    <property type="entry name" value="HSP40/DnaJ peptide-binding domain"/>
    <property type="match status" value="2"/>
</dbReference>
<dbReference type="PRINTS" id="PR00625">
    <property type="entry name" value="JDOMAIN"/>
</dbReference>
<dbReference type="Gene3D" id="1.10.287.110">
    <property type="entry name" value="DnaJ domain"/>
    <property type="match status" value="1"/>
</dbReference>
<dbReference type="CDD" id="cd06257">
    <property type="entry name" value="DnaJ"/>
    <property type="match status" value="1"/>
</dbReference>
<dbReference type="InterPro" id="IPR002939">
    <property type="entry name" value="DnaJ_C"/>
</dbReference>
<feature type="compositionally biased region" description="Low complexity" evidence="2">
    <location>
        <begin position="129"/>
        <end position="146"/>
    </location>
</feature>
<dbReference type="Pfam" id="PF01556">
    <property type="entry name" value="DnaJ_C"/>
    <property type="match status" value="1"/>
</dbReference>
<name>A0ABU0MBB2_9HYPH</name>
<keyword evidence="1" id="KW-0143">Chaperone</keyword>
<dbReference type="CDD" id="cd10747">
    <property type="entry name" value="DnaJ_C"/>
    <property type="match status" value="1"/>
</dbReference>
<dbReference type="Pfam" id="PF00226">
    <property type="entry name" value="DnaJ"/>
    <property type="match status" value="1"/>
</dbReference>
<evidence type="ECO:0000313" key="4">
    <source>
        <dbReference type="EMBL" id="MDQ0518234.1"/>
    </source>
</evidence>
<feature type="region of interest" description="Disordered" evidence="2">
    <location>
        <begin position="70"/>
        <end position="117"/>
    </location>
</feature>
<protein>
    <submittedName>
        <fullName evidence="4">DnaJ-class molecular chaperone</fullName>
    </submittedName>
</protein>
<dbReference type="PANTHER" id="PTHR43096">
    <property type="entry name" value="DNAJ HOMOLOG 1, MITOCHONDRIAL-RELATED"/>
    <property type="match status" value="1"/>
</dbReference>
<dbReference type="SUPFAM" id="SSF46565">
    <property type="entry name" value="Chaperone J-domain"/>
    <property type="match status" value="1"/>
</dbReference>
<keyword evidence="5" id="KW-1185">Reference proteome</keyword>
<dbReference type="InterPro" id="IPR001623">
    <property type="entry name" value="DnaJ_domain"/>
</dbReference>
<dbReference type="PANTHER" id="PTHR43096:SF52">
    <property type="entry name" value="DNAJ HOMOLOG 1, MITOCHONDRIAL-RELATED"/>
    <property type="match status" value="1"/>
</dbReference>
<dbReference type="InterPro" id="IPR036869">
    <property type="entry name" value="J_dom_sf"/>
</dbReference>
<evidence type="ECO:0000313" key="5">
    <source>
        <dbReference type="Proteomes" id="UP001223743"/>
    </source>
</evidence>
<dbReference type="Gene3D" id="2.60.260.20">
    <property type="entry name" value="Urease metallochaperone UreE, N-terminal domain"/>
    <property type="match status" value="2"/>
</dbReference>
<comment type="caution">
    <text evidence="4">The sequence shown here is derived from an EMBL/GenBank/DDBJ whole genome shotgun (WGS) entry which is preliminary data.</text>
</comment>
<feature type="region of interest" description="Disordered" evidence="2">
    <location>
        <begin position="129"/>
        <end position="149"/>
    </location>
</feature>
<dbReference type="PROSITE" id="PS50076">
    <property type="entry name" value="DNAJ_2"/>
    <property type="match status" value="1"/>
</dbReference>
<reference evidence="4 5" key="1">
    <citation type="submission" date="2023-07" db="EMBL/GenBank/DDBJ databases">
        <title>Genomic Encyclopedia of Type Strains, Phase IV (KMG-IV): sequencing the most valuable type-strain genomes for metagenomic binning, comparative biology and taxonomic classification.</title>
        <authorList>
            <person name="Goeker M."/>
        </authorList>
    </citation>
    <scope>NUCLEOTIDE SEQUENCE [LARGE SCALE GENOMIC DNA]</scope>
    <source>
        <strain evidence="4 5">B1-1</strain>
    </source>
</reference>
<feature type="domain" description="J" evidence="3">
    <location>
        <begin position="3"/>
        <end position="68"/>
    </location>
</feature>
<dbReference type="RefSeq" id="WP_266283681.1">
    <property type="nucleotide sequence ID" value="NZ_JAPKNF010000003.1"/>
</dbReference>
<evidence type="ECO:0000256" key="2">
    <source>
        <dbReference type="SAM" id="MobiDB-lite"/>
    </source>
</evidence>
<evidence type="ECO:0000256" key="1">
    <source>
        <dbReference type="ARBA" id="ARBA00023186"/>
    </source>
</evidence>
<dbReference type="SMART" id="SM00271">
    <property type="entry name" value="DnaJ"/>
    <property type="match status" value="1"/>
</dbReference>
<dbReference type="EMBL" id="JAUSWJ010000001">
    <property type="protein sequence ID" value="MDQ0518234.1"/>
    <property type="molecule type" value="Genomic_DNA"/>
</dbReference>
<gene>
    <name evidence="4" type="ORF">QO015_003847</name>
</gene>
<dbReference type="Proteomes" id="UP001223743">
    <property type="component" value="Unassembled WGS sequence"/>
</dbReference>
<sequence length="324" mass="34516">MRDPYQVLGVAKTASEAEIKKAFRKLAKASHPDSNQDDPKAQERFAEINAAYEIVGDKEKRGKFDRGEIDAEGKPRFQGGFEDFQGFSSRGPRPGPGAQSFRWTSQGGAGQGAGDDDILSEILSGFSNRAGFGARRGGPRPQAPRTAGEDVQATVAVTLEQLMLGEKVQVELPTGRTLEVSIPAGTRSGKQIRLRGQGWASPDGGPTGDAMVTVEFVPHPLFKVEGDNLRIELPVSLDEAVLGAKVRVPTLGGPVTMTVPAGSNGGRLMRLKGKGLPTALGGHGDLLVALKLMLPDEIDPDFEALMRRWREAGHASVRGPEYGA</sequence>
<dbReference type="InterPro" id="IPR008971">
    <property type="entry name" value="HSP40/DnaJ_pept-bd"/>
</dbReference>
<accession>A0ABU0MBB2</accession>
<evidence type="ECO:0000259" key="3">
    <source>
        <dbReference type="PROSITE" id="PS50076"/>
    </source>
</evidence>
<organism evidence="4 5">
    <name type="scientific">Kaistia geumhonensis</name>
    <dbReference type="NCBI Taxonomy" id="410839"/>
    <lineage>
        <taxon>Bacteria</taxon>
        <taxon>Pseudomonadati</taxon>
        <taxon>Pseudomonadota</taxon>
        <taxon>Alphaproteobacteria</taxon>
        <taxon>Hyphomicrobiales</taxon>
        <taxon>Kaistiaceae</taxon>
        <taxon>Kaistia</taxon>
    </lineage>
</organism>